<comment type="catalytic activity">
    <reaction evidence="1">
        <text>S-ubiquitinyl-[E2 ubiquitin-conjugating enzyme]-L-cysteine + [acceptor protein]-L-lysine = [E2 ubiquitin-conjugating enzyme]-L-cysteine + N(6)-ubiquitinyl-[acceptor protein]-L-lysine.</text>
        <dbReference type="EC" id="2.3.2.27"/>
    </reaction>
</comment>
<keyword evidence="7" id="KW-0862">Zinc</keyword>
<protein>
    <recommendedName>
        <fullName evidence="2">RING-type E3 ubiquitin transferase</fullName>
        <ecNumber evidence="2">2.3.2.27</ecNumber>
    </recommendedName>
</protein>
<evidence type="ECO:0000256" key="7">
    <source>
        <dbReference type="ARBA" id="ARBA00022833"/>
    </source>
</evidence>
<dbReference type="SMART" id="SM00184">
    <property type="entry name" value="RING"/>
    <property type="match status" value="1"/>
</dbReference>
<comment type="caution">
    <text evidence="10">The sequence shown here is derived from an EMBL/GenBank/DDBJ whole genome shotgun (WGS) entry which is preliminary data.</text>
</comment>
<evidence type="ECO:0000313" key="10">
    <source>
        <dbReference type="EMBL" id="KAH0773900.1"/>
    </source>
</evidence>
<evidence type="ECO:0000259" key="9">
    <source>
        <dbReference type="PROSITE" id="PS50089"/>
    </source>
</evidence>
<evidence type="ECO:0000256" key="2">
    <source>
        <dbReference type="ARBA" id="ARBA00012483"/>
    </source>
</evidence>
<evidence type="ECO:0000256" key="3">
    <source>
        <dbReference type="ARBA" id="ARBA00022679"/>
    </source>
</evidence>
<keyword evidence="4" id="KW-0479">Metal-binding</keyword>
<evidence type="ECO:0000256" key="8">
    <source>
        <dbReference type="PROSITE-ProRule" id="PRU00175"/>
    </source>
</evidence>
<dbReference type="PROSITE" id="PS50089">
    <property type="entry name" value="ZF_RING_2"/>
    <property type="match status" value="1"/>
</dbReference>
<dbReference type="InterPro" id="IPR045191">
    <property type="entry name" value="MBR1/2-like"/>
</dbReference>
<dbReference type="InterPro" id="IPR001841">
    <property type="entry name" value="Znf_RING"/>
</dbReference>
<keyword evidence="3" id="KW-0808">Transferase</keyword>
<evidence type="ECO:0000313" key="11">
    <source>
        <dbReference type="Proteomes" id="UP000826656"/>
    </source>
</evidence>
<name>A0ABQ7VZZ6_SOLTU</name>
<dbReference type="PANTHER" id="PTHR22937">
    <property type="entry name" value="E3 UBIQUITIN-PROTEIN LIGASE RNF165"/>
    <property type="match status" value="1"/>
</dbReference>
<proteinExistence type="predicted"/>
<dbReference type="Proteomes" id="UP000826656">
    <property type="component" value="Unassembled WGS sequence"/>
</dbReference>
<gene>
    <name evidence="10" type="ORF">KY290_011037</name>
</gene>
<reference evidence="10 11" key="1">
    <citation type="journal article" date="2021" name="bioRxiv">
        <title>Chromosome-scale and haplotype-resolved genome assembly of a tetraploid potato cultivar.</title>
        <authorList>
            <person name="Sun H."/>
            <person name="Jiao W.-B."/>
            <person name="Krause K."/>
            <person name="Campoy J.A."/>
            <person name="Goel M."/>
            <person name="Folz-Donahue K."/>
            <person name="Kukat C."/>
            <person name="Huettel B."/>
            <person name="Schneeberger K."/>
        </authorList>
    </citation>
    <scope>NUCLEOTIDE SEQUENCE [LARGE SCALE GENOMIC DNA]</scope>
    <source>
        <strain evidence="10">SolTubOtavaFocal</strain>
        <tissue evidence="10">Leaves</tissue>
    </source>
</reference>
<dbReference type="InterPro" id="IPR013083">
    <property type="entry name" value="Znf_RING/FYVE/PHD"/>
</dbReference>
<sequence>MGLLALQDQTENVNTGLSRKVIFARMNLIMYQSTEISLSDDSDTCSIFLDDYSDGQIIGSADCHHTFHFDCISQWLMQKNSCPLCKRIALAI</sequence>
<feature type="domain" description="RING-type" evidence="9">
    <location>
        <begin position="45"/>
        <end position="86"/>
    </location>
</feature>
<keyword evidence="11" id="KW-1185">Reference proteome</keyword>
<evidence type="ECO:0000256" key="1">
    <source>
        <dbReference type="ARBA" id="ARBA00000900"/>
    </source>
</evidence>
<keyword evidence="6" id="KW-0833">Ubl conjugation pathway</keyword>
<dbReference type="EC" id="2.3.2.27" evidence="2"/>
<dbReference type="EMBL" id="JAIVGD010000005">
    <property type="protein sequence ID" value="KAH0773900.1"/>
    <property type="molecule type" value="Genomic_DNA"/>
</dbReference>
<evidence type="ECO:0000256" key="5">
    <source>
        <dbReference type="ARBA" id="ARBA00022771"/>
    </source>
</evidence>
<dbReference type="SUPFAM" id="SSF57850">
    <property type="entry name" value="RING/U-box"/>
    <property type="match status" value="1"/>
</dbReference>
<dbReference type="Gene3D" id="3.30.40.10">
    <property type="entry name" value="Zinc/RING finger domain, C3HC4 (zinc finger)"/>
    <property type="match status" value="1"/>
</dbReference>
<organism evidence="10 11">
    <name type="scientific">Solanum tuberosum</name>
    <name type="common">Potato</name>
    <dbReference type="NCBI Taxonomy" id="4113"/>
    <lineage>
        <taxon>Eukaryota</taxon>
        <taxon>Viridiplantae</taxon>
        <taxon>Streptophyta</taxon>
        <taxon>Embryophyta</taxon>
        <taxon>Tracheophyta</taxon>
        <taxon>Spermatophyta</taxon>
        <taxon>Magnoliopsida</taxon>
        <taxon>eudicotyledons</taxon>
        <taxon>Gunneridae</taxon>
        <taxon>Pentapetalae</taxon>
        <taxon>asterids</taxon>
        <taxon>lamiids</taxon>
        <taxon>Solanales</taxon>
        <taxon>Solanaceae</taxon>
        <taxon>Solanoideae</taxon>
        <taxon>Solaneae</taxon>
        <taxon>Solanum</taxon>
    </lineage>
</organism>
<evidence type="ECO:0000256" key="4">
    <source>
        <dbReference type="ARBA" id="ARBA00022723"/>
    </source>
</evidence>
<keyword evidence="5 8" id="KW-0863">Zinc-finger</keyword>
<evidence type="ECO:0000256" key="6">
    <source>
        <dbReference type="ARBA" id="ARBA00022786"/>
    </source>
</evidence>
<dbReference type="PANTHER" id="PTHR22937:SF113">
    <property type="entry name" value="RING-TYPE E3 UBIQUITIN TRANSFERASE"/>
    <property type="match status" value="1"/>
</dbReference>
<accession>A0ABQ7VZZ6</accession>
<dbReference type="CDD" id="cd16454">
    <property type="entry name" value="RING-H2_PA-TM-RING"/>
    <property type="match status" value="1"/>
</dbReference>
<dbReference type="Pfam" id="PF13639">
    <property type="entry name" value="zf-RING_2"/>
    <property type="match status" value="1"/>
</dbReference>